<keyword evidence="1" id="KW-0560">Oxidoreductase</keyword>
<dbReference type="InterPro" id="IPR036291">
    <property type="entry name" value="NAD(P)-bd_dom_sf"/>
</dbReference>
<evidence type="ECO:0000256" key="1">
    <source>
        <dbReference type="ARBA" id="ARBA00023002"/>
    </source>
</evidence>
<evidence type="ECO:0000313" key="5">
    <source>
        <dbReference type="Proteomes" id="UP001358417"/>
    </source>
</evidence>
<dbReference type="GeneID" id="89971868"/>
<proteinExistence type="inferred from homology"/>
<name>A0AAV9N5T9_9EURO</name>
<accession>A0AAV9N5T9</accession>
<dbReference type="PANTHER" id="PTHR10366">
    <property type="entry name" value="NAD DEPENDENT EPIMERASE/DEHYDRATASE"/>
    <property type="match status" value="1"/>
</dbReference>
<dbReference type="SUPFAM" id="SSF51735">
    <property type="entry name" value="NAD(P)-binding Rossmann-fold domains"/>
    <property type="match status" value="1"/>
</dbReference>
<dbReference type="InterPro" id="IPR001509">
    <property type="entry name" value="Epimerase_deHydtase"/>
</dbReference>
<dbReference type="InterPro" id="IPR050425">
    <property type="entry name" value="NAD(P)_dehydrat-like"/>
</dbReference>
<dbReference type="PANTHER" id="PTHR10366:SF562">
    <property type="entry name" value="ALDEHYDE REDUCTASE II (AFU_ORTHOLOGUE AFUA_1G11360)"/>
    <property type="match status" value="1"/>
</dbReference>
<evidence type="ECO:0000313" key="4">
    <source>
        <dbReference type="EMBL" id="KAK5050404.1"/>
    </source>
</evidence>
<keyword evidence="5" id="KW-1185">Reference proteome</keyword>
<protein>
    <recommendedName>
        <fullName evidence="3">NAD-dependent epimerase/dehydratase domain-containing protein</fullName>
    </recommendedName>
</protein>
<dbReference type="AlphaFoldDB" id="A0AAV9N5T9"/>
<feature type="domain" description="NAD-dependent epimerase/dehydratase" evidence="3">
    <location>
        <begin position="7"/>
        <end position="203"/>
    </location>
</feature>
<dbReference type="Proteomes" id="UP001358417">
    <property type="component" value="Unassembled WGS sequence"/>
</dbReference>
<comment type="similarity">
    <text evidence="2">Belongs to the NAD(P)-dependent epimerase/dehydratase family. Dihydroflavonol-4-reductase subfamily.</text>
</comment>
<organism evidence="4 5">
    <name type="scientific">Exophiala bonariae</name>
    <dbReference type="NCBI Taxonomy" id="1690606"/>
    <lineage>
        <taxon>Eukaryota</taxon>
        <taxon>Fungi</taxon>
        <taxon>Dikarya</taxon>
        <taxon>Ascomycota</taxon>
        <taxon>Pezizomycotina</taxon>
        <taxon>Eurotiomycetes</taxon>
        <taxon>Chaetothyriomycetidae</taxon>
        <taxon>Chaetothyriales</taxon>
        <taxon>Herpotrichiellaceae</taxon>
        <taxon>Exophiala</taxon>
    </lineage>
</organism>
<dbReference type="EMBL" id="JAVRRD010000017">
    <property type="protein sequence ID" value="KAK5050404.1"/>
    <property type="molecule type" value="Genomic_DNA"/>
</dbReference>
<dbReference type="RefSeq" id="XP_064704990.1">
    <property type="nucleotide sequence ID" value="XM_064847269.1"/>
</dbReference>
<dbReference type="FunFam" id="3.40.50.720:FF:000426">
    <property type="entry name" value="Aldehyde reductase 2"/>
    <property type="match status" value="1"/>
</dbReference>
<evidence type="ECO:0000256" key="2">
    <source>
        <dbReference type="ARBA" id="ARBA00023445"/>
    </source>
</evidence>
<evidence type="ECO:0000259" key="3">
    <source>
        <dbReference type="Pfam" id="PF01370"/>
    </source>
</evidence>
<dbReference type="Pfam" id="PF01370">
    <property type="entry name" value="Epimerase"/>
    <property type="match status" value="1"/>
</dbReference>
<dbReference type="GO" id="GO:0016616">
    <property type="term" value="F:oxidoreductase activity, acting on the CH-OH group of donors, NAD or NADP as acceptor"/>
    <property type="evidence" value="ECO:0007669"/>
    <property type="project" value="TreeGrafter"/>
</dbReference>
<reference evidence="4 5" key="1">
    <citation type="submission" date="2023-08" db="EMBL/GenBank/DDBJ databases">
        <title>Black Yeasts Isolated from many extreme environments.</title>
        <authorList>
            <person name="Coleine C."/>
            <person name="Stajich J.E."/>
            <person name="Selbmann L."/>
        </authorList>
    </citation>
    <scope>NUCLEOTIDE SEQUENCE [LARGE SCALE GENOMIC DNA]</scope>
    <source>
        <strain evidence="4 5">CCFEE 5792</strain>
    </source>
</reference>
<dbReference type="Gene3D" id="3.40.50.720">
    <property type="entry name" value="NAD(P)-binding Rossmann-like Domain"/>
    <property type="match status" value="1"/>
</dbReference>
<comment type="caution">
    <text evidence="4">The sequence shown here is derived from an EMBL/GenBank/DDBJ whole genome shotgun (WGS) entry which is preliminary data.</text>
</comment>
<gene>
    <name evidence="4" type="ORF">LTR84_003685</name>
</gene>
<sequence>MEKNELILVTGVNGYIASHIANEALAKGFRVRGTVRTPSSAAWLQQHFDKTYGEGRFSLVQIKSFDTDGALDPFLEGVSAIAHTANTGLSPAPEPYITEAVNSVVKALDSASRFSGIKRFVYTSSSLAAVSPTPDTEFEVSSEAYNEDSVKVAREPPFDETNIWNVYAASKVLAEQAAWKWVADNKPHFGFSTTLPNANFGPSLSKEHQGYPSTGGWPKMFFDGNFAGISFVPPQYFVDVRDDAKIHIAALSEPNVPNSRIFAFAAPYNWNDVLAILRRLYPQRKFAEDLPNVGRDLSRVPNQHAEELLKSFGQKGGWTSLEQSLKDTFEGLE</sequence>